<feature type="domain" description="Glycine zipper 2TM" evidence="6">
    <location>
        <begin position="74"/>
        <end position="113"/>
    </location>
</feature>
<reference evidence="7 8" key="1">
    <citation type="submission" date="2023-06" db="EMBL/GenBank/DDBJ databases">
        <title>Altererythrobacter rubellus NBRC 112769 genome.</title>
        <authorList>
            <person name="Zhang K."/>
        </authorList>
    </citation>
    <scope>NUCLEOTIDE SEQUENCE [LARGE SCALE GENOMIC DNA]</scope>
    <source>
        <strain evidence="7 8">NBRC 112769</strain>
    </source>
</reference>
<dbReference type="InterPro" id="IPR008816">
    <property type="entry name" value="Gly_zipper_2TM_dom"/>
</dbReference>
<evidence type="ECO:0000256" key="3">
    <source>
        <dbReference type="ARBA" id="ARBA00015281"/>
    </source>
</evidence>
<evidence type="ECO:0000256" key="5">
    <source>
        <dbReference type="SAM" id="SignalP"/>
    </source>
</evidence>
<dbReference type="RefSeq" id="WP_285975476.1">
    <property type="nucleotide sequence ID" value="NZ_CP127221.1"/>
</dbReference>
<evidence type="ECO:0000256" key="4">
    <source>
        <dbReference type="ARBA" id="ARBA00023288"/>
    </source>
</evidence>
<gene>
    <name evidence="7" type="ORF">QQX03_09365</name>
</gene>
<dbReference type="GO" id="GO:0009279">
    <property type="term" value="C:cell outer membrane"/>
    <property type="evidence" value="ECO:0007669"/>
    <property type="project" value="UniProtKB-SubCell"/>
</dbReference>
<name>A0A9Y2B6V8_9SPHN</name>
<evidence type="ECO:0000259" key="6">
    <source>
        <dbReference type="Pfam" id="PF05433"/>
    </source>
</evidence>
<keyword evidence="5" id="KW-0732">Signal</keyword>
<evidence type="ECO:0000256" key="2">
    <source>
        <dbReference type="ARBA" id="ARBA00008681"/>
    </source>
</evidence>
<feature type="chain" id="PRO_5040824440" description="17 kDa surface antigen" evidence="5">
    <location>
        <begin position="23"/>
        <end position="121"/>
    </location>
</feature>
<sequence length="121" mass="12631">MKKLALAIATATLTIPAAPALADPPAHGKRAKGRAGIYEANGYYISPRRISRDSRIWRGRDGKYYCKRYNGTTGLVIGAGVGALAGHELPGDGDKTLGVLLGAALGGVLGRAIDRGDLQCR</sequence>
<dbReference type="KEGG" id="arue:QQX03_09365"/>
<evidence type="ECO:0000313" key="7">
    <source>
        <dbReference type="EMBL" id="WIW95160.1"/>
    </source>
</evidence>
<feature type="signal peptide" evidence="5">
    <location>
        <begin position="1"/>
        <end position="22"/>
    </location>
</feature>
<dbReference type="AlphaFoldDB" id="A0A9Y2B6V8"/>
<comment type="subcellular location">
    <subcellularLocation>
        <location evidence="1">Cell outer membrane</location>
        <topology evidence="1">Lipid-anchor</topology>
    </subcellularLocation>
</comment>
<keyword evidence="8" id="KW-1185">Reference proteome</keyword>
<proteinExistence type="inferred from homology"/>
<keyword evidence="4" id="KW-0449">Lipoprotein</keyword>
<dbReference type="Pfam" id="PF05433">
    <property type="entry name" value="Rick_17kDa_Anti"/>
    <property type="match status" value="1"/>
</dbReference>
<comment type="similarity">
    <text evidence="2">Belongs to the rickettsiale 17 kDa surface antigen family.</text>
</comment>
<evidence type="ECO:0000313" key="8">
    <source>
        <dbReference type="Proteomes" id="UP001231445"/>
    </source>
</evidence>
<organism evidence="7 8">
    <name type="scientific">Altererythrobacter rubellus</name>
    <dbReference type="NCBI Taxonomy" id="2173831"/>
    <lineage>
        <taxon>Bacteria</taxon>
        <taxon>Pseudomonadati</taxon>
        <taxon>Pseudomonadota</taxon>
        <taxon>Alphaproteobacteria</taxon>
        <taxon>Sphingomonadales</taxon>
        <taxon>Erythrobacteraceae</taxon>
        <taxon>Altererythrobacter</taxon>
    </lineage>
</organism>
<accession>A0A9Y2B6V8</accession>
<protein>
    <recommendedName>
        <fullName evidence="3">17 kDa surface antigen</fullName>
    </recommendedName>
</protein>
<dbReference type="EMBL" id="CP127221">
    <property type="protein sequence ID" value="WIW95160.1"/>
    <property type="molecule type" value="Genomic_DNA"/>
</dbReference>
<evidence type="ECO:0000256" key="1">
    <source>
        <dbReference type="ARBA" id="ARBA00004459"/>
    </source>
</evidence>
<dbReference type="Proteomes" id="UP001231445">
    <property type="component" value="Chromosome"/>
</dbReference>